<evidence type="ECO:0000313" key="2">
    <source>
        <dbReference type="EMBL" id="SBT10496.1"/>
    </source>
</evidence>
<proteinExistence type="predicted"/>
<reference evidence="2 3" key="1">
    <citation type="submission" date="2016-06" db="EMBL/GenBank/DDBJ databases">
        <authorList>
            <person name="Kjaerup R.B."/>
            <person name="Dalgaard T.S."/>
            <person name="Juul-Madsen H.R."/>
        </authorList>
    </citation>
    <scope>NUCLEOTIDE SEQUENCE [LARGE SCALE GENOMIC DNA]</scope>
    <source>
        <strain evidence="2">2</strain>
    </source>
</reference>
<dbReference type="InterPro" id="IPR028098">
    <property type="entry name" value="Glyco_trans_4-like_N"/>
</dbReference>
<dbReference type="Proteomes" id="UP000199600">
    <property type="component" value="Unassembled WGS sequence"/>
</dbReference>
<dbReference type="Pfam" id="PF13692">
    <property type="entry name" value="Glyco_trans_1_4"/>
    <property type="match status" value="1"/>
</dbReference>
<feature type="domain" description="Glycosyltransferase subfamily 4-like N-terminal" evidence="1">
    <location>
        <begin position="29"/>
        <end position="196"/>
    </location>
</feature>
<dbReference type="EMBL" id="FLQY01000353">
    <property type="protein sequence ID" value="SBT10496.1"/>
    <property type="molecule type" value="Genomic_DNA"/>
</dbReference>
<dbReference type="Pfam" id="PF13439">
    <property type="entry name" value="Glyco_transf_4"/>
    <property type="match status" value="1"/>
</dbReference>
<dbReference type="RefSeq" id="WP_245664298.1">
    <property type="nucleotide sequence ID" value="NZ_FLQY01000353.1"/>
</dbReference>
<organism evidence="2 3">
    <name type="scientific">Candidatus Propionivibrio aalborgensis</name>
    <dbReference type="NCBI Taxonomy" id="1860101"/>
    <lineage>
        <taxon>Bacteria</taxon>
        <taxon>Pseudomonadati</taxon>
        <taxon>Pseudomonadota</taxon>
        <taxon>Betaproteobacteria</taxon>
        <taxon>Rhodocyclales</taxon>
        <taxon>Rhodocyclaceae</taxon>
        <taxon>Propionivibrio</taxon>
    </lineage>
</organism>
<dbReference type="InterPro" id="IPR050194">
    <property type="entry name" value="Glycosyltransferase_grp1"/>
</dbReference>
<dbReference type="GO" id="GO:0016757">
    <property type="term" value="F:glycosyltransferase activity"/>
    <property type="evidence" value="ECO:0007669"/>
    <property type="project" value="TreeGrafter"/>
</dbReference>
<name>A0A1A8Y0K8_9RHOO</name>
<dbReference type="SUPFAM" id="SSF53756">
    <property type="entry name" value="UDP-Glycosyltransferase/glycogen phosphorylase"/>
    <property type="match status" value="1"/>
</dbReference>
<protein>
    <submittedName>
        <fullName evidence="2">Glycosyl transferase group 1</fullName>
    </submittedName>
</protein>
<gene>
    <name evidence="2" type="ORF">PROAA_510015</name>
</gene>
<evidence type="ECO:0000313" key="3">
    <source>
        <dbReference type="Proteomes" id="UP000199600"/>
    </source>
</evidence>
<dbReference type="Gene3D" id="3.40.50.2000">
    <property type="entry name" value="Glycogen Phosphorylase B"/>
    <property type="match status" value="2"/>
</dbReference>
<keyword evidence="2" id="KW-0808">Transferase</keyword>
<sequence>MNSICIEQLPASRKTLRLAVVTETYPPEINGVAITLSRFIDGLRERNHEIQLIRPRQNATEHPALVGGFNELLTGGVPIPRYPDLKMGFPAKRMLVSQWTRHRPDLVHIVTEGPLGWSALLAAIKLRIPVCSDFRTNFHAYSLHYGIGWLKKPIIAYLRRFHNRCLMTMVPTRQMQAELSDCGFHNLRVVARGVDARLFNPGRRSESLRRQWGVAPDTPVAIHVGRLAAEKNLTALCAAFIGIRQRHPAARLVLVGDGPETGALRIRVPDAIFVGTRQGEELATHYASGDFFLFPSLTETFGNVTLEAMASGLPVVAYNYAAAAQHLRHGDNGLLASYGQTIDFVAKGGEIAARYAQEPERFRAMGHRARLTAESLDWPRVVQDFESLLLAVARDD</sequence>
<keyword evidence="3" id="KW-1185">Reference proteome</keyword>
<dbReference type="PANTHER" id="PTHR45947:SF3">
    <property type="entry name" value="SULFOQUINOVOSYL TRANSFERASE SQD2"/>
    <property type="match status" value="1"/>
</dbReference>
<dbReference type="PANTHER" id="PTHR45947">
    <property type="entry name" value="SULFOQUINOVOSYL TRANSFERASE SQD2"/>
    <property type="match status" value="1"/>
</dbReference>
<dbReference type="CDD" id="cd03814">
    <property type="entry name" value="GT4-like"/>
    <property type="match status" value="1"/>
</dbReference>
<accession>A0A1A8Y0K8</accession>
<dbReference type="AlphaFoldDB" id="A0A1A8Y0K8"/>
<evidence type="ECO:0000259" key="1">
    <source>
        <dbReference type="Pfam" id="PF13439"/>
    </source>
</evidence>